<evidence type="ECO:0000256" key="2">
    <source>
        <dbReference type="ARBA" id="ARBA00022500"/>
    </source>
</evidence>
<reference evidence="10 11" key="1">
    <citation type="submission" date="2019-12" db="EMBL/GenBank/DDBJ databases">
        <authorList>
            <person name="Lee S.D."/>
        </authorList>
    </citation>
    <scope>NUCLEOTIDE SEQUENCE [LARGE SCALE GENOMIC DNA]</scope>
    <source>
        <strain evidence="10 11">GH1-50</strain>
    </source>
</reference>
<evidence type="ECO:0000313" key="11">
    <source>
        <dbReference type="Proteomes" id="UP000480350"/>
    </source>
</evidence>
<comment type="caution">
    <text evidence="10">The sequence shown here is derived from an EMBL/GenBank/DDBJ whole genome shotgun (WGS) entry which is preliminary data.</text>
</comment>
<dbReference type="InterPro" id="IPR001789">
    <property type="entry name" value="Sig_transdc_resp-reg_receiver"/>
</dbReference>
<accession>A0A7C9MC68</accession>
<dbReference type="AlphaFoldDB" id="A0A7C9MC68"/>
<dbReference type="EC" id="3.5.1.44" evidence="5"/>
<keyword evidence="3 5" id="KW-0378">Hydrolase</keyword>
<dbReference type="GO" id="GO:0008168">
    <property type="term" value="F:methyltransferase activity"/>
    <property type="evidence" value="ECO:0007669"/>
    <property type="project" value="UniProtKB-KW"/>
</dbReference>
<comment type="subcellular location">
    <subcellularLocation>
        <location evidence="5">Cytoplasm</location>
    </subcellularLocation>
</comment>
<evidence type="ECO:0000256" key="1">
    <source>
        <dbReference type="ARBA" id="ARBA00022490"/>
    </source>
</evidence>
<dbReference type="InterPro" id="IPR035909">
    <property type="entry name" value="CheB_C"/>
</dbReference>
<keyword evidence="11" id="KW-1185">Reference proteome</keyword>
<dbReference type="EMBL" id="WUPT01000001">
    <property type="protein sequence ID" value="MXQ06892.1"/>
    <property type="molecule type" value="Genomic_DNA"/>
</dbReference>
<evidence type="ECO:0000256" key="3">
    <source>
        <dbReference type="ARBA" id="ARBA00022801"/>
    </source>
</evidence>
<feature type="domain" description="CheB-type methylesterase" evidence="9">
    <location>
        <begin position="173"/>
        <end position="357"/>
    </location>
</feature>
<keyword evidence="5 7" id="KW-0597">Phosphoprotein</keyword>
<evidence type="ECO:0000259" key="9">
    <source>
        <dbReference type="PROSITE" id="PS50122"/>
    </source>
</evidence>
<comment type="function">
    <text evidence="5">Involved in chemotaxis. Part of a chemotaxis signal transduction system that modulates chemotaxis in response to various stimuli. Catalyzes the demethylation of specific methylglutamate residues introduced into the chemoreceptors (methyl-accepting chemotaxis proteins or MCP) by CheR. Also mediates the irreversible deamidation of specific glutamine residues to glutamic acid.</text>
</comment>
<feature type="modified residue" description="4-aspartylphosphate" evidence="5 7">
    <location>
        <position position="69"/>
    </location>
</feature>
<comment type="domain">
    <text evidence="5">Contains a C-terminal catalytic domain, and an N-terminal region which modulates catalytic activity.</text>
</comment>
<dbReference type="InterPro" id="IPR008248">
    <property type="entry name" value="CheB-like"/>
</dbReference>
<dbReference type="PROSITE" id="PS50122">
    <property type="entry name" value="CHEB"/>
    <property type="match status" value="1"/>
</dbReference>
<keyword evidence="1 5" id="KW-0963">Cytoplasm</keyword>
<protein>
    <recommendedName>
        <fullName evidence="5">Protein-glutamate methylesterase/protein-glutamine glutaminase</fullName>
        <ecNumber evidence="5">3.1.1.61</ecNumber>
        <ecNumber evidence="5">3.5.1.44</ecNumber>
    </recommendedName>
</protein>
<feature type="domain" description="Response regulatory" evidence="8">
    <location>
        <begin position="18"/>
        <end position="135"/>
    </location>
</feature>
<feature type="active site" evidence="5 6">
    <location>
        <position position="178"/>
    </location>
</feature>
<comment type="similarity">
    <text evidence="5">Belongs to the CheB family.</text>
</comment>
<feature type="active site" evidence="5 6">
    <location>
        <position position="299"/>
    </location>
</feature>
<organism evidence="10 11">
    <name type="scientific">Kangsaoukella pontilimi</name>
    <dbReference type="NCBI Taxonomy" id="2691042"/>
    <lineage>
        <taxon>Bacteria</taxon>
        <taxon>Pseudomonadati</taxon>
        <taxon>Pseudomonadota</taxon>
        <taxon>Alphaproteobacteria</taxon>
        <taxon>Rhodobacterales</taxon>
        <taxon>Paracoccaceae</taxon>
        <taxon>Kangsaoukella</taxon>
    </lineage>
</organism>
<sequence length="366" mass="38743">MGSVVLLGTSHSDARKVRVLIVDDTATIRRLLRALLADDPRIEIVGEAGDPYEARALIKSLNPDVLTLDVEMPRMNGLVFLEKIMRLRPMPVIMVSSRTVEDSEEAVTALSLGALDCVDLRRLRSGDPRLPDLGDMLVTAARARVRGQALADRPKSQDAEGANRAFDWNGRSVVVGSSTGGVDALLNLFGSYPPNGPPTVVAQHMPSQFLESFATRLNTHSPATVRLARDGDVLTQGEVLLAPGGGFHAVLRNRGELRVSLVADTGEDLYVPSVARLFSSAAPLGNGVVGVMLTGMGRDGAAELLDMRNAGASTIAQSGRSAVIDGMPKAARELGAAEAVLDLSDITPRILALTSSSERIVSRVTG</sequence>
<dbReference type="GO" id="GO:0006935">
    <property type="term" value="P:chemotaxis"/>
    <property type="evidence" value="ECO:0007669"/>
    <property type="project" value="UniProtKB-UniRule"/>
</dbReference>
<dbReference type="Gene3D" id="3.40.50.180">
    <property type="entry name" value="Methylesterase CheB, C-terminal domain"/>
    <property type="match status" value="1"/>
</dbReference>
<feature type="active site" evidence="5 6">
    <location>
        <position position="204"/>
    </location>
</feature>
<dbReference type="NCBIfam" id="NF001965">
    <property type="entry name" value="PRK00742.1"/>
    <property type="match status" value="1"/>
</dbReference>
<dbReference type="InterPro" id="IPR011006">
    <property type="entry name" value="CheY-like_superfamily"/>
</dbReference>
<dbReference type="RefSeq" id="WP_160762804.1">
    <property type="nucleotide sequence ID" value="NZ_WUPT01000001.1"/>
</dbReference>
<name>A0A7C9MC68_9RHOB</name>
<evidence type="ECO:0000256" key="5">
    <source>
        <dbReference type="HAMAP-Rule" id="MF_00099"/>
    </source>
</evidence>
<keyword evidence="2 5" id="KW-0145">Chemotaxis</keyword>
<dbReference type="Pfam" id="PF01339">
    <property type="entry name" value="CheB_methylest"/>
    <property type="match status" value="1"/>
</dbReference>
<gene>
    <name evidence="5 10" type="primary">cheB</name>
    <name evidence="10" type="ORF">GQ651_03435</name>
</gene>
<evidence type="ECO:0000256" key="7">
    <source>
        <dbReference type="PROSITE-ProRule" id="PRU00169"/>
    </source>
</evidence>
<reference evidence="10 11" key="2">
    <citation type="submission" date="2020-03" db="EMBL/GenBank/DDBJ databases">
        <title>Kangsaoukella pontilimi gen. nov., sp. nov., a new member of the family Rhodobacteraceae isolated from a tidal mudflat.</title>
        <authorList>
            <person name="Kim I.S."/>
        </authorList>
    </citation>
    <scope>NUCLEOTIDE SEQUENCE [LARGE SCALE GENOMIC DNA]</scope>
    <source>
        <strain evidence="10 11">GH1-50</strain>
    </source>
</reference>
<dbReference type="CDD" id="cd16432">
    <property type="entry name" value="CheB_Rec"/>
    <property type="match status" value="1"/>
</dbReference>
<dbReference type="GO" id="GO:0000156">
    <property type="term" value="F:phosphorelay response regulator activity"/>
    <property type="evidence" value="ECO:0007669"/>
    <property type="project" value="InterPro"/>
</dbReference>
<dbReference type="CDD" id="cd17541">
    <property type="entry name" value="REC_CheB-like"/>
    <property type="match status" value="1"/>
</dbReference>
<dbReference type="EC" id="3.1.1.61" evidence="5"/>
<dbReference type="GO" id="GO:0005737">
    <property type="term" value="C:cytoplasm"/>
    <property type="evidence" value="ECO:0007669"/>
    <property type="project" value="UniProtKB-SubCell"/>
</dbReference>
<dbReference type="PANTHER" id="PTHR42872:SF6">
    <property type="entry name" value="PROTEIN-GLUTAMATE METHYLESTERASE_PROTEIN-GLUTAMINE GLUTAMINASE"/>
    <property type="match status" value="1"/>
</dbReference>
<evidence type="ECO:0000256" key="4">
    <source>
        <dbReference type="ARBA" id="ARBA00048267"/>
    </source>
</evidence>
<dbReference type="PANTHER" id="PTHR42872">
    <property type="entry name" value="PROTEIN-GLUTAMATE METHYLESTERASE/PROTEIN-GLUTAMINE GLUTAMINASE"/>
    <property type="match status" value="1"/>
</dbReference>
<keyword evidence="10" id="KW-0808">Transferase</keyword>
<dbReference type="GO" id="GO:0050568">
    <property type="term" value="F:protein-glutamine glutaminase activity"/>
    <property type="evidence" value="ECO:0007669"/>
    <property type="project" value="UniProtKB-UniRule"/>
</dbReference>
<evidence type="ECO:0000259" key="8">
    <source>
        <dbReference type="PROSITE" id="PS50110"/>
    </source>
</evidence>
<dbReference type="PIRSF" id="PIRSF000876">
    <property type="entry name" value="RR_chemtxs_CheB"/>
    <property type="match status" value="1"/>
</dbReference>
<dbReference type="Pfam" id="PF00072">
    <property type="entry name" value="Response_reg"/>
    <property type="match status" value="1"/>
</dbReference>
<comment type="PTM">
    <text evidence="5">Phosphorylated by CheA. Phosphorylation of the N-terminal regulatory domain activates the methylesterase activity.</text>
</comment>
<dbReference type="GO" id="GO:0008984">
    <property type="term" value="F:protein-glutamate methylesterase activity"/>
    <property type="evidence" value="ECO:0007669"/>
    <property type="project" value="UniProtKB-UniRule"/>
</dbReference>
<dbReference type="Gene3D" id="3.40.50.2300">
    <property type="match status" value="1"/>
</dbReference>
<evidence type="ECO:0000256" key="6">
    <source>
        <dbReference type="PROSITE-ProRule" id="PRU00050"/>
    </source>
</evidence>
<comment type="catalytic activity">
    <reaction evidence="5">
        <text>L-glutaminyl-[protein] + H2O = L-glutamyl-[protein] + NH4(+)</text>
        <dbReference type="Rhea" id="RHEA:16441"/>
        <dbReference type="Rhea" id="RHEA-COMP:10207"/>
        <dbReference type="Rhea" id="RHEA-COMP:10208"/>
        <dbReference type="ChEBI" id="CHEBI:15377"/>
        <dbReference type="ChEBI" id="CHEBI:28938"/>
        <dbReference type="ChEBI" id="CHEBI:29973"/>
        <dbReference type="ChEBI" id="CHEBI:30011"/>
        <dbReference type="EC" id="3.5.1.44"/>
    </reaction>
</comment>
<dbReference type="InterPro" id="IPR000673">
    <property type="entry name" value="Sig_transdc_resp-reg_Me-estase"/>
</dbReference>
<dbReference type="GO" id="GO:0032259">
    <property type="term" value="P:methylation"/>
    <property type="evidence" value="ECO:0007669"/>
    <property type="project" value="UniProtKB-KW"/>
</dbReference>
<keyword evidence="10" id="KW-0489">Methyltransferase</keyword>
<comment type="catalytic activity">
    <reaction evidence="4 5">
        <text>[protein]-L-glutamate 5-O-methyl ester + H2O = L-glutamyl-[protein] + methanol + H(+)</text>
        <dbReference type="Rhea" id="RHEA:23236"/>
        <dbReference type="Rhea" id="RHEA-COMP:10208"/>
        <dbReference type="Rhea" id="RHEA-COMP:10311"/>
        <dbReference type="ChEBI" id="CHEBI:15377"/>
        <dbReference type="ChEBI" id="CHEBI:15378"/>
        <dbReference type="ChEBI" id="CHEBI:17790"/>
        <dbReference type="ChEBI" id="CHEBI:29973"/>
        <dbReference type="ChEBI" id="CHEBI:82795"/>
        <dbReference type="EC" id="3.1.1.61"/>
    </reaction>
</comment>
<dbReference type="SUPFAM" id="SSF52738">
    <property type="entry name" value="Methylesterase CheB, C-terminal domain"/>
    <property type="match status" value="1"/>
</dbReference>
<dbReference type="Proteomes" id="UP000480350">
    <property type="component" value="Unassembled WGS sequence"/>
</dbReference>
<dbReference type="HAMAP" id="MF_00099">
    <property type="entry name" value="CheB_chemtxs"/>
    <property type="match status" value="1"/>
</dbReference>
<dbReference type="SMART" id="SM00448">
    <property type="entry name" value="REC"/>
    <property type="match status" value="1"/>
</dbReference>
<dbReference type="SUPFAM" id="SSF52172">
    <property type="entry name" value="CheY-like"/>
    <property type="match status" value="1"/>
</dbReference>
<proteinExistence type="inferred from homology"/>
<dbReference type="PROSITE" id="PS50110">
    <property type="entry name" value="RESPONSE_REGULATORY"/>
    <property type="match status" value="1"/>
</dbReference>
<evidence type="ECO:0000313" key="10">
    <source>
        <dbReference type="EMBL" id="MXQ06892.1"/>
    </source>
</evidence>